<reference evidence="3" key="1">
    <citation type="submission" date="2017-02" db="UniProtKB">
        <authorList>
            <consortium name="WormBaseParasite"/>
        </authorList>
    </citation>
    <scope>IDENTIFICATION</scope>
</reference>
<keyword evidence="2" id="KW-1185">Reference proteome</keyword>
<feature type="chain" id="PRO_5005892088" evidence="1">
    <location>
        <begin position="20"/>
        <end position="203"/>
    </location>
</feature>
<feature type="signal peptide" evidence="1">
    <location>
        <begin position="1"/>
        <end position="19"/>
    </location>
</feature>
<dbReference type="Proteomes" id="UP000038045">
    <property type="component" value="Unplaced"/>
</dbReference>
<evidence type="ECO:0000313" key="3">
    <source>
        <dbReference type="WBParaSite" id="PTRK_0000997300.1"/>
    </source>
</evidence>
<accession>A0A0N4ZN58</accession>
<dbReference type="AlphaFoldDB" id="A0A0N4ZN58"/>
<evidence type="ECO:0000313" key="2">
    <source>
        <dbReference type="Proteomes" id="UP000038045"/>
    </source>
</evidence>
<keyword evidence="1" id="KW-0732">Signal</keyword>
<evidence type="ECO:0000256" key="1">
    <source>
        <dbReference type="SAM" id="SignalP"/>
    </source>
</evidence>
<organism evidence="2 3">
    <name type="scientific">Parastrongyloides trichosuri</name>
    <name type="common">Possum-specific nematode worm</name>
    <dbReference type="NCBI Taxonomy" id="131310"/>
    <lineage>
        <taxon>Eukaryota</taxon>
        <taxon>Metazoa</taxon>
        <taxon>Ecdysozoa</taxon>
        <taxon>Nematoda</taxon>
        <taxon>Chromadorea</taxon>
        <taxon>Rhabditida</taxon>
        <taxon>Tylenchina</taxon>
        <taxon>Panagrolaimomorpha</taxon>
        <taxon>Strongyloidoidea</taxon>
        <taxon>Strongyloididae</taxon>
        <taxon>Parastrongyloides</taxon>
    </lineage>
</organism>
<sequence length="203" mass="23050">MKFLVLFFYSLYYITLISGESKYSILPVCLPYQACRGQVKIFHVLNNSIETTTFKNDIIEGSGEGSGEAFPFYDEFVEPLTKFNFDGSAEVNDTPICRCSDNQDETDEDYEESCNYDDPSKVMNIEKTVQLSFCKPIKELFPSECFGRRNVLRVIGTVHESGEALESIVDSVIFCHCKSETFTRIAIEPWPGLGGYSFTYKCL</sequence>
<protein>
    <submittedName>
        <fullName evidence="3">DUF4773 domain-containing protein</fullName>
    </submittedName>
</protein>
<proteinExistence type="predicted"/>
<dbReference type="WBParaSite" id="PTRK_0000997300.1">
    <property type="protein sequence ID" value="PTRK_0000997300.1"/>
    <property type="gene ID" value="PTRK_0000997300"/>
</dbReference>
<name>A0A0N4ZN58_PARTI</name>